<dbReference type="EMBL" id="ML213515">
    <property type="protein sequence ID" value="TFK49664.1"/>
    <property type="molecule type" value="Genomic_DNA"/>
</dbReference>
<dbReference type="OrthoDB" id="192832at2759"/>
<dbReference type="Pfam" id="PF26113">
    <property type="entry name" value="GH16_XgeA"/>
    <property type="match status" value="1"/>
</dbReference>
<organism evidence="4 5">
    <name type="scientific">Heliocybe sulcata</name>
    <dbReference type="NCBI Taxonomy" id="5364"/>
    <lineage>
        <taxon>Eukaryota</taxon>
        <taxon>Fungi</taxon>
        <taxon>Dikarya</taxon>
        <taxon>Basidiomycota</taxon>
        <taxon>Agaricomycotina</taxon>
        <taxon>Agaricomycetes</taxon>
        <taxon>Gloeophyllales</taxon>
        <taxon>Gloeophyllaceae</taxon>
        <taxon>Heliocybe</taxon>
    </lineage>
</organism>
<dbReference type="CDD" id="cd02181">
    <property type="entry name" value="GH16_fungal_Lam16A_glucanase"/>
    <property type="match status" value="1"/>
</dbReference>
<dbReference type="AlphaFoldDB" id="A0A5C3MWH0"/>
<feature type="signal peptide" evidence="2">
    <location>
        <begin position="1"/>
        <end position="20"/>
    </location>
</feature>
<sequence>MKRSFSRIILAVSLVSHVVAYTLVKEYSGQNFFDGWDFFNGYDPSTYGDTQYVGPLSAAQSAHLAYVDSSSGHAFMRVDNTTNVAYPNKRNTVEIYTSDFYPVGSVFIMDAARLPWGCSVWPSFWTRGSNWPYDGEIDIVEYANLMGNNQMALHTAAGCTHTTPSNQVGQTIEPNCNATDGAGCTVSEKKPNSYGPGFASAGGGVWATQFDTSGIYIWFWSRSDVPSSISLSNTSIDPTSWGAPSASYPASSCDIGSHFGAQQLVLDIQLCGAFGNPTYNQTCPPGDCYLNSVIGPGSPTYDNAYFEISYVRVFGLTNATSNGSSTTTGSASATSPGAARTGSPTSTQGSGTSDALPMLSHPLSLLSLAAVLLLSLGLM</sequence>
<dbReference type="GO" id="GO:0009251">
    <property type="term" value="P:glucan catabolic process"/>
    <property type="evidence" value="ECO:0007669"/>
    <property type="project" value="TreeGrafter"/>
</dbReference>
<keyword evidence="5" id="KW-1185">Reference proteome</keyword>
<dbReference type="SUPFAM" id="SSF49899">
    <property type="entry name" value="Concanavalin A-like lectins/glucanases"/>
    <property type="match status" value="1"/>
</dbReference>
<evidence type="ECO:0000256" key="2">
    <source>
        <dbReference type="SAM" id="SignalP"/>
    </source>
</evidence>
<dbReference type="GO" id="GO:0004553">
    <property type="term" value="F:hydrolase activity, hydrolyzing O-glycosyl compounds"/>
    <property type="evidence" value="ECO:0007669"/>
    <property type="project" value="InterPro"/>
</dbReference>
<evidence type="ECO:0000313" key="4">
    <source>
        <dbReference type="EMBL" id="TFK49664.1"/>
    </source>
</evidence>
<dbReference type="PROSITE" id="PS51762">
    <property type="entry name" value="GH16_2"/>
    <property type="match status" value="1"/>
</dbReference>
<name>A0A5C3MWH0_9AGAM</name>
<reference evidence="4 5" key="1">
    <citation type="journal article" date="2019" name="Nat. Ecol. Evol.">
        <title>Megaphylogeny resolves global patterns of mushroom evolution.</title>
        <authorList>
            <person name="Varga T."/>
            <person name="Krizsan K."/>
            <person name="Foldi C."/>
            <person name="Dima B."/>
            <person name="Sanchez-Garcia M."/>
            <person name="Sanchez-Ramirez S."/>
            <person name="Szollosi G.J."/>
            <person name="Szarkandi J.G."/>
            <person name="Papp V."/>
            <person name="Albert L."/>
            <person name="Andreopoulos W."/>
            <person name="Angelini C."/>
            <person name="Antonin V."/>
            <person name="Barry K.W."/>
            <person name="Bougher N.L."/>
            <person name="Buchanan P."/>
            <person name="Buyck B."/>
            <person name="Bense V."/>
            <person name="Catcheside P."/>
            <person name="Chovatia M."/>
            <person name="Cooper J."/>
            <person name="Damon W."/>
            <person name="Desjardin D."/>
            <person name="Finy P."/>
            <person name="Geml J."/>
            <person name="Haridas S."/>
            <person name="Hughes K."/>
            <person name="Justo A."/>
            <person name="Karasinski D."/>
            <person name="Kautmanova I."/>
            <person name="Kiss B."/>
            <person name="Kocsube S."/>
            <person name="Kotiranta H."/>
            <person name="LaButti K.M."/>
            <person name="Lechner B.E."/>
            <person name="Liimatainen K."/>
            <person name="Lipzen A."/>
            <person name="Lukacs Z."/>
            <person name="Mihaltcheva S."/>
            <person name="Morgado L.N."/>
            <person name="Niskanen T."/>
            <person name="Noordeloos M.E."/>
            <person name="Ohm R.A."/>
            <person name="Ortiz-Santana B."/>
            <person name="Ovrebo C."/>
            <person name="Racz N."/>
            <person name="Riley R."/>
            <person name="Savchenko A."/>
            <person name="Shiryaev A."/>
            <person name="Soop K."/>
            <person name="Spirin V."/>
            <person name="Szebenyi C."/>
            <person name="Tomsovsky M."/>
            <person name="Tulloss R.E."/>
            <person name="Uehling J."/>
            <person name="Grigoriev I.V."/>
            <person name="Vagvolgyi C."/>
            <person name="Papp T."/>
            <person name="Martin F.M."/>
            <person name="Miettinen O."/>
            <person name="Hibbett D.S."/>
            <person name="Nagy L.G."/>
        </authorList>
    </citation>
    <scope>NUCLEOTIDE SEQUENCE [LARGE SCALE GENOMIC DNA]</scope>
    <source>
        <strain evidence="4 5">OMC1185</strain>
    </source>
</reference>
<dbReference type="STRING" id="5364.A0A5C3MWH0"/>
<dbReference type="InterPro" id="IPR050546">
    <property type="entry name" value="Glycosyl_Hydrlase_16"/>
</dbReference>
<proteinExistence type="predicted"/>
<dbReference type="InterPro" id="IPR000757">
    <property type="entry name" value="Beta-glucanase-like"/>
</dbReference>
<feature type="domain" description="GH16" evidence="3">
    <location>
        <begin position="25"/>
        <end position="319"/>
    </location>
</feature>
<gene>
    <name evidence="4" type="ORF">OE88DRAFT_1682717</name>
</gene>
<keyword evidence="2" id="KW-0732">Signal</keyword>
<protein>
    <recommendedName>
        <fullName evidence="3">GH16 domain-containing protein</fullName>
    </recommendedName>
</protein>
<dbReference type="PANTHER" id="PTHR10963:SF24">
    <property type="entry name" value="GLYCOSIDASE C21B10.07-RELATED"/>
    <property type="match status" value="1"/>
</dbReference>
<feature type="chain" id="PRO_5022990538" description="GH16 domain-containing protein" evidence="2">
    <location>
        <begin position="21"/>
        <end position="379"/>
    </location>
</feature>
<evidence type="ECO:0000256" key="1">
    <source>
        <dbReference type="SAM" id="MobiDB-lite"/>
    </source>
</evidence>
<dbReference type="InterPro" id="IPR013320">
    <property type="entry name" value="ConA-like_dom_sf"/>
</dbReference>
<dbReference type="PANTHER" id="PTHR10963">
    <property type="entry name" value="GLYCOSYL HYDROLASE-RELATED"/>
    <property type="match status" value="1"/>
</dbReference>
<dbReference type="Gene3D" id="2.60.120.200">
    <property type="match status" value="1"/>
</dbReference>
<accession>A0A5C3MWH0</accession>
<dbReference type="Proteomes" id="UP000305948">
    <property type="component" value="Unassembled WGS sequence"/>
</dbReference>
<evidence type="ECO:0000259" key="3">
    <source>
        <dbReference type="PROSITE" id="PS51762"/>
    </source>
</evidence>
<evidence type="ECO:0000313" key="5">
    <source>
        <dbReference type="Proteomes" id="UP000305948"/>
    </source>
</evidence>
<feature type="region of interest" description="Disordered" evidence="1">
    <location>
        <begin position="325"/>
        <end position="354"/>
    </location>
</feature>